<dbReference type="EMBL" id="CP061036">
    <property type="protein sequence ID" value="QQV79264.1"/>
    <property type="molecule type" value="Genomic_DNA"/>
</dbReference>
<dbReference type="RefSeq" id="WP_202096549.1">
    <property type="nucleotide sequence ID" value="NZ_CP061036.1"/>
</dbReference>
<protein>
    <submittedName>
        <fullName evidence="1">Helix-turn-helix transcriptional regulator</fullName>
    </submittedName>
</protein>
<geneLocation type="plasmid" evidence="1 2">
    <name>punnamed1</name>
</geneLocation>
<proteinExistence type="predicted"/>
<name>A0A974NY81_9SPHN</name>
<evidence type="ECO:0000313" key="2">
    <source>
        <dbReference type="Proteomes" id="UP000595894"/>
    </source>
</evidence>
<dbReference type="CDD" id="cd00093">
    <property type="entry name" value="HTH_XRE"/>
    <property type="match status" value="1"/>
</dbReference>
<sequence>MRDLEQTEGQNQERMNRYRLLFVEEWRRQRFTNAQMAKRLGKSLSLTNKLKAGTTPLTPPVIDKFVEVLGINPIRAMFAVDIAMSHMSYFDPGFQSACTTALTFFDQVMVEFGYARGLADFTTTSNVTAERVEETARMAASTLASSFLRSQPPGHGLS</sequence>
<dbReference type="AlphaFoldDB" id="A0A974NY81"/>
<evidence type="ECO:0000313" key="1">
    <source>
        <dbReference type="EMBL" id="QQV79264.1"/>
    </source>
</evidence>
<reference evidence="2" key="1">
    <citation type="submission" date="2020-09" db="EMBL/GenBank/DDBJ databases">
        <title>Sphingomonas sp., a new species isolated from pork steak.</title>
        <authorList>
            <person name="Heidler von Heilborn D."/>
        </authorList>
    </citation>
    <scope>NUCLEOTIDE SEQUENCE [LARGE SCALE GENOMIC DNA]</scope>
    <source>
        <plasmid evidence="2">punnamed1</plasmid>
    </source>
</reference>
<dbReference type="SUPFAM" id="SSF47413">
    <property type="entry name" value="lambda repressor-like DNA-binding domains"/>
    <property type="match status" value="1"/>
</dbReference>
<keyword evidence="1" id="KW-0614">Plasmid</keyword>
<accession>A0A974NY81</accession>
<dbReference type="Gene3D" id="1.10.260.40">
    <property type="entry name" value="lambda repressor-like DNA-binding domains"/>
    <property type="match status" value="1"/>
</dbReference>
<dbReference type="GO" id="GO:0003677">
    <property type="term" value="F:DNA binding"/>
    <property type="evidence" value="ECO:0007669"/>
    <property type="project" value="InterPro"/>
</dbReference>
<keyword evidence="2" id="KW-1185">Reference proteome</keyword>
<dbReference type="KEGG" id="sari:H5J25_19650"/>
<organism evidence="1 2">
    <name type="scientific">Sphingomonas aliaeris</name>
    <dbReference type="NCBI Taxonomy" id="2759526"/>
    <lineage>
        <taxon>Bacteria</taxon>
        <taxon>Pseudomonadati</taxon>
        <taxon>Pseudomonadota</taxon>
        <taxon>Alphaproteobacteria</taxon>
        <taxon>Sphingomonadales</taxon>
        <taxon>Sphingomonadaceae</taxon>
        <taxon>Sphingomonas</taxon>
    </lineage>
</organism>
<gene>
    <name evidence="1" type="ORF">H5J25_19650</name>
</gene>
<dbReference type="InterPro" id="IPR010982">
    <property type="entry name" value="Lambda_DNA-bd_dom_sf"/>
</dbReference>
<dbReference type="InterPro" id="IPR001387">
    <property type="entry name" value="Cro/C1-type_HTH"/>
</dbReference>
<dbReference type="Proteomes" id="UP000595894">
    <property type="component" value="Plasmid punnamed1"/>
</dbReference>